<keyword evidence="1" id="KW-0472">Membrane</keyword>
<evidence type="ECO:0000256" key="1">
    <source>
        <dbReference type="SAM" id="Phobius"/>
    </source>
</evidence>
<evidence type="ECO:0000313" key="2">
    <source>
        <dbReference type="EMBL" id="KAJ4363389.1"/>
    </source>
</evidence>
<dbReference type="OrthoDB" id="265717at2759"/>
<keyword evidence="1" id="KW-0812">Transmembrane</keyword>
<protein>
    <submittedName>
        <fullName evidence="2">Uncharacterized protein</fullName>
    </submittedName>
</protein>
<gene>
    <name evidence="2" type="ORF">N0V83_009682</name>
</gene>
<keyword evidence="3" id="KW-1185">Reference proteome</keyword>
<reference evidence="2" key="1">
    <citation type="submission" date="2022-10" db="EMBL/GenBank/DDBJ databases">
        <title>Tapping the CABI collections for fungal endophytes: first genome assemblies for Collariella, Neodidymelliopsis, Ascochyta clinopodiicola, Didymella pomorum, Didymosphaeria variabile, Neocosmospora piperis and Neocucurbitaria cava.</title>
        <authorList>
            <person name="Hill R."/>
        </authorList>
    </citation>
    <scope>NUCLEOTIDE SEQUENCE</scope>
    <source>
        <strain evidence="2">IMI 356814</strain>
    </source>
</reference>
<evidence type="ECO:0000313" key="3">
    <source>
        <dbReference type="Proteomes" id="UP001140560"/>
    </source>
</evidence>
<sequence length="212" mass="22299">MHHDPLRVAKRQSNAAQRTLISYLGATSLAAYPLFAAAIPVAVTNVLGGLAARLGSEVPMDGAYQYNGGGVYSSETKWVVLPNALSGPGVVVEAWDFLFSTSPDQHPGNGKEFETLKQVLNQPYLLKDATSRPTGRCQRNTYFFGNATAQVVMRSGNVTLGPAASNVGLTSGVGAVKQESALKGVYEGVRGFSACAQLVGYSTTGLWAWGGL</sequence>
<accession>A0A9W9CI18</accession>
<dbReference type="EMBL" id="JAPEUY010000019">
    <property type="protein sequence ID" value="KAJ4363389.1"/>
    <property type="molecule type" value="Genomic_DNA"/>
</dbReference>
<proteinExistence type="predicted"/>
<name>A0A9W9CI18_9PLEO</name>
<keyword evidence="1" id="KW-1133">Transmembrane helix</keyword>
<dbReference type="AlphaFoldDB" id="A0A9W9CI18"/>
<dbReference type="Proteomes" id="UP001140560">
    <property type="component" value="Unassembled WGS sequence"/>
</dbReference>
<comment type="caution">
    <text evidence="2">The sequence shown here is derived from an EMBL/GenBank/DDBJ whole genome shotgun (WGS) entry which is preliminary data.</text>
</comment>
<feature type="transmembrane region" description="Helical" evidence="1">
    <location>
        <begin position="20"/>
        <end position="43"/>
    </location>
</feature>
<organism evidence="2 3">
    <name type="scientific">Neocucurbitaria cava</name>
    <dbReference type="NCBI Taxonomy" id="798079"/>
    <lineage>
        <taxon>Eukaryota</taxon>
        <taxon>Fungi</taxon>
        <taxon>Dikarya</taxon>
        <taxon>Ascomycota</taxon>
        <taxon>Pezizomycotina</taxon>
        <taxon>Dothideomycetes</taxon>
        <taxon>Pleosporomycetidae</taxon>
        <taxon>Pleosporales</taxon>
        <taxon>Pleosporineae</taxon>
        <taxon>Cucurbitariaceae</taxon>
        <taxon>Neocucurbitaria</taxon>
    </lineage>
</organism>